<feature type="chain" id="PRO_5042149943" description="Stress response protein rds1p" evidence="1">
    <location>
        <begin position="18"/>
        <end position="288"/>
    </location>
</feature>
<dbReference type="EMBL" id="CAVNYO010000444">
    <property type="protein sequence ID" value="CAK5281112.1"/>
    <property type="molecule type" value="Genomic_DNA"/>
</dbReference>
<evidence type="ECO:0008006" key="4">
    <source>
        <dbReference type="Google" id="ProtNLM"/>
    </source>
</evidence>
<organism evidence="2 3">
    <name type="scientific">Mycena citricolor</name>
    <dbReference type="NCBI Taxonomy" id="2018698"/>
    <lineage>
        <taxon>Eukaryota</taxon>
        <taxon>Fungi</taxon>
        <taxon>Dikarya</taxon>
        <taxon>Basidiomycota</taxon>
        <taxon>Agaricomycotina</taxon>
        <taxon>Agaricomycetes</taxon>
        <taxon>Agaricomycetidae</taxon>
        <taxon>Agaricales</taxon>
        <taxon>Marasmiineae</taxon>
        <taxon>Mycenaceae</taxon>
        <taxon>Mycena</taxon>
    </lineage>
</organism>
<comment type="caution">
    <text evidence="2">The sequence shown here is derived from an EMBL/GenBank/DDBJ whole genome shotgun (WGS) entry which is preliminary data.</text>
</comment>
<name>A0AAD2K646_9AGAR</name>
<accession>A0AAD2K646</accession>
<dbReference type="InterPro" id="IPR009078">
    <property type="entry name" value="Ferritin-like_SF"/>
</dbReference>
<dbReference type="Proteomes" id="UP001295794">
    <property type="component" value="Unassembled WGS sequence"/>
</dbReference>
<proteinExistence type="predicted"/>
<sequence length="288" mass="30514">MHTTALTILSLLGLVNSLPIRRGLSDPRRLPEHLESAFYDQVLARFSPVDFTAAKFPVWTRGRFQQIQEHETTHVAFLSTALTTAGAKAVERCEYDFGLTDVASAVSLSASLESVGSAAYTGAAQYINDKNYLTVAASILGIENRHAAWLASSALHGSAWDTSFQTALSPSQVYHIASKFIKSCPSSNSAILPSLASFASLTVSNAQPGKTATVDFPVPKDSTSQLFAAFISGVGAPVFSPVQNGQVQVPISLARTGSVYCVITRDGGRVDDDTIVAGPAIVQFPFGS</sequence>
<protein>
    <recommendedName>
        <fullName evidence="4">Stress response protein rds1p</fullName>
    </recommendedName>
</protein>
<evidence type="ECO:0000313" key="2">
    <source>
        <dbReference type="EMBL" id="CAK5281112.1"/>
    </source>
</evidence>
<dbReference type="Pfam" id="PF13668">
    <property type="entry name" value="Ferritin_2"/>
    <property type="match status" value="1"/>
</dbReference>
<reference evidence="2" key="1">
    <citation type="submission" date="2023-11" db="EMBL/GenBank/DDBJ databases">
        <authorList>
            <person name="De Vega J J."/>
            <person name="De Vega J J."/>
        </authorList>
    </citation>
    <scope>NUCLEOTIDE SEQUENCE</scope>
</reference>
<evidence type="ECO:0000313" key="3">
    <source>
        <dbReference type="Proteomes" id="UP001295794"/>
    </source>
</evidence>
<dbReference type="AlphaFoldDB" id="A0AAD2K646"/>
<dbReference type="SUPFAM" id="SSF47240">
    <property type="entry name" value="Ferritin-like"/>
    <property type="match status" value="1"/>
</dbReference>
<keyword evidence="3" id="KW-1185">Reference proteome</keyword>
<keyword evidence="1" id="KW-0732">Signal</keyword>
<feature type="signal peptide" evidence="1">
    <location>
        <begin position="1"/>
        <end position="17"/>
    </location>
</feature>
<dbReference type="CDD" id="cd00657">
    <property type="entry name" value="Ferritin_like"/>
    <property type="match status" value="1"/>
</dbReference>
<evidence type="ECO:0000256" key="1">
    <source>
        <dbReference type="SAM" id="SignalP"/>
    </source>
</evidence>
<gene>
    <name evidence="2" type="ORF">MYCIT1_LOCUS31999</name>
</gene>